<accession>A0A378Q934</accession>
<keyword evidence="4" id="KW-1185">Reference proteome</keyword>
<feature type="region of interest" description="Disordered" evidence="1">
    <location>
        <begin position="370"/>
        <end position="437"/>
    </location>
</feature>
<name>A0A378Q934_FAUOS</name>
<dbReference type="AlphaFoldDB" id="A0A378Q934"/>
<evidence type="ECO:0000256" key="2">
    <source>
        <dbReference type="SAM" id="SignalP"/>
    </source>
</evidence>
<proteinExistence type="predicted"/>
<dbReference type="RefSeq" id="WP_062332114.1">
    <property type="nucleotide sequence ID" value="NZ_CBCRZU010000006.1"/>
</dbReference>
<sequence>MKKFNFNPNALTAGVALALGLGIATGVSASTSSGPASPSGGVQISNTATAEYSVDGVAQPTVTSNAVIVNINEIGSFALYATQGSSPTDDKNENQAAVPGGTTTFTNKLINTGNVTDTYTLNLTTNNDPNITTGPQDYTYTNPTTITYAIYNADGTVATTLASGQAQTGTVASTNGTIKLLPGQYATLTYNVTSPTTVIGGQSAVGTLTATSSYITNTPTAGATATLVNENQAIVKLPVFAISKTAASTNIDLNAASPAVDYTIIVKNDGTATYAADAIGVLIQDKLPTGLTVSGAITVTSDNSTTSNGTAPTVTTLADGRQLIAINGVDLKVNETITITFKAAIDPTKVNKAGVTNAAEVYDNYDNTLVTPGDTPTADIKDSSGTSNPTDAKVPDDPMDTGTGADTSTPITFSDRSLTLTGGTSTELPPTSTSTGVTYTQTITNTGNNPETGLKVAITDAAGNNINVTNVVYTAPDGTRTELTADASGNYTIPTPLAAGASGTISYTVVTTDATIGTSETNTITLIPARVDGTTKPIVPSVQNTTNVKGLALLKTQAIQKFCTGDVNSLTYSGSEKSLDAIPGDCIVYRIAATNTFTSKSLTNVTVNDDSDKWSSKKGTYQSGSILTGTNQATGSITSTPSGTPNTGAVVANFPTIAAGNTGTLQFIVKINP</sequence>
<dbReference type="EMBL" id="UGPY01000001">
    <property type="protein sequence ID" value="STY96688.1"/>
    <property type="molecule type" value="Genomic_DNA"/>
</dbReference>
<organism evidence="3 4">
    <name type="scientific">Faucicola osloensis</name>
    <name type="common">Moraxella osloensis</name>
    <dbReference type="NCBI Taxonomy" id="34062"/>
    <lineage>
        <taxon>Bacteria</taxon>
        <taxon>Pseudomonadati</taxon>
        <taxon>Pseudomonadota</taxon>
        <taxon>Gammaproteobacteria</taxon>
        <taxon>Moraxellales</taxon>
        <taxon>Moraxellaceae</taxon>
        <taxon>Faucicola</taxon>
    </lineage>
</organism>
<dbReference type="GeneID" id="35779286"/>
<reference evidence="3 4" key="1">
    <citation type="submission" date="2018-06" db="EMBL/GenBank/DDBJ databases">
        <authorList>
            <consortium name="Pathogen Informatics"/>
            <person name="Doyle S."/>
        </authorList>
    </citation>
    <scope>NUCLEOTIDE SEQUENCE [LARGE SCALE GENOMIC DNA]</scope>
    <source>
        <strain evidence="3 4">NCTC10465</strain>
    </source>
</reference>
<dbReference type="KEGG" id="mos:AXE82_04995"/>
<evidence type="ECO:0000256" key="1">
    <source>
        <dbReference type="SAM" id="MobiDB-lite"/>
    </source>
</evidence>
<evidence type="ECO:0008006" key="5">
    <source>
        <dbReference type="Google" id="ProtNLM"/>
    </source>
</evidence>
<feature type="signal peptide" evidence="2">
    <location>
        <begin position="1"/>
        <end position="29"/>
    </location>
</feature>
<protein>
    <recommendedName>
        <fullName evidence="5">DUF11 domain-containing protein</fullName>
    </recommendedName>
</protein>
<gene>
    <name evidence="3" type="ORF">NCTC10465_00453</name>
</gene>
<evidence type="ECO:0000313" key="3">
    <source>
        <dbReference type="EMBL" id="STY96688.1"/>
    </source>
</evidence>
<dbReference type="Proteomes" id="UP000255230">
    <property type="component" value="Unassembled WGS sequence"/>
</dbReference>
<keyword evidence="2" id="KW-0732">Signal</keyword>
<feature type="compositionally biased region" description="Low complexity" evidence="1">
    <location>
        <begin position="417"/>
        <end position="437"/>
    </location>
</feature>
<feature type="chain" id="PRO_5016706019" description="DUF11 domain-containing protein" evidence="2">
    <location>
        <begin position="30"/>
        <end position="673"/>
    </location>
</feature>
<feature type="compositionally biased region" description="Polar residues" evidence="1">
    <location>
        <begin position="404"/>
        <end position="416"/>
    </location>
</feature>
<evidence type="ECO:0000313" key="4">
    <source>
        <dbReference type="Proteomes" id="UP000255230"/>
    </source>
</evidence>
<dbReference type="Gene3D" id="2.60.40.740">
    <property type="match status" value="1"/>
</dbReference>